<dbReference type="SUPFAM" id="SSF56112">
    <property type="entry name" value="Protein kinase-like (PK-like)"/>
    <property type="match status" value="1"/>
</dbReference>
<evidence type="ECO:0000313" key="9">
    <source>
        <dbReference type="EMBL" id="KAK9788429.1"/>
    </source>
</evidence>
<gene>
    <name evidence="9" type="ORF">WJX73_000565</name>
</gene>
<name>A0AAW1NP14_9CHLO</name>
<comment type="caution">
    <text evidence="9">The sequence shown here is derived from an EMBL/GenBank/DDBJ whole genome shotgun (WGS) entry which is preliminary data.</text>
</comment>
<dbReference type="SMART" id="SM00220">
    <property type="entry name" value="S_TKc"/>
    <property type="match status" value="1"/>
</dbReference>
<evidence type="ECO:0000256" key="6">
    <source>
        <dbReference type="ARBA" id="ARBA00022840"/>
    </source>
</evidence>
<dbReference type="PANTHER" id="PTHR24056">
    <property type="entry name" value="CELL DIVISION PROTEIN KINASE"/>
    <property type="match status" value="1"/>
</dbReference>
<dbReference type="FunFam" id="1.10.510.10:FF:000533">
    <property type="entry name" value="cyclin-dependent kinase 10"/>
    <property type="match status" value="1"/>
</dbReference>
<feature type="compositionally biased region" description="Basic and acidic residues" evidence="7">
    <location>
        <begin position="247"/>
        <end position="266"/>
    </location>
</feature>
<evidence type="ECO:0000313" key="10">
    <source>
        <dbReference type="Proteomes" id="UP001465755"/>
    </source>
</evidence>
<feature type="region of interest" description="Disordered" evidence="7">
    <location>
        <begin position="1"/>
        <end position="298"/>
    </location>
</feature>
<sequence length="745" mass="82075">MSGADRRDWPAEGARRDVSRSRADSLDHGDGHRSHSRPRGDRRYIQHPGPHPRSAPSLVRGPHPREGPPPYREASHREPPGWRSPPKDRDRDLGRRVTPPFASPPDRSKRQRLDERDRDRDAVAAPAGLRTSSSPRLGPAAVVAPSLFGGGLMSDLREMAKKAIEKTQKAAPSDTPTAAHLEDGEEGELPADGPRPPSKRQPIVWRENGGRLPSRSPHLDVSRTPTPGGQIGDVRGGPSPSLVRPKTAAEKALEELGAFEQRRGDEGIDSDAPAAMKASPSGSESGSLDRRDTGEPDSARAVTALKSRWLADAEEEEEQDGMAEAEAQREQAEMRQDLRGGTPQGDENGGGANGTLLQTMHDLMRATQMESMLTGCRNVHHYQRLNKISEGTYGVVYRAREKTKDTICALKKVIMPREGPASRDGFPLTALREVNVLLSIYHPNIVNVTEVVVGESLDAVFMVMEYMDHELKFLMEQMKQPFSTAEVKCLMLQLLDGIAHLHENWVIHRDLKTSNILYNNCGELKICDFGMARQFGSPLRSYTHNVVTLYYRAPELLLGGHGMKYSTAVDMWSVGCIMAELLTKKVLFPARGEVDALDRMWKLLGSPTEENWPGFKQQINARKMNWNYPPQPSRLAEKFPRASGLIEQPGTLSASGFDLLQGLLTLDPAQRMTAKDALQHSWFREHPLPKDKALMPTFDSGGAKPRSNGHAQAQGGHKSRHGPPSPDARLTARAAEVGSLFGGRN</sequence>
<dbReference type="GO" id="GO:0005524">
    <property type="term" value="F:ATP binding"/>
    <property type="evidence" value="ECO:0007669"/>
    <property type="project" value="UniProtKB-KW"/>
</dbReference>
<feature type="compositionally biased region" description="Basic and acidic residues" evidence="7">
    <location>
        <begin position="326"/>
        <end position="338"/>
    </location>
</feature>
<dbReference type="PANTHER" id="PTHR24056:SF107">
    <property type="entry name" value="CYCLIN-DEPENDENT KINASE 11A-RELATED"/>
    <property type="match status" value="1"/>
</dbReference>
<feature type="compositionally biased region" description="Basic and acidic residues" evidence="7">
    <location>
        <begin position="1"/>
        <end position="44"/>
    </location>
</feature>
<evidence type="ECO:0000256" key="4">
    <source>
        <dbReference type="ARBA" id="ARBA00022741"/>
    </source>
</evidence>
<dbReference type="Gene3D" id="3.30.200.20">
    <property type="entry name" value="Phosphorylase Kinase, domain 1"/>
    <property type="match status" value="1"/>
</dbReference>
<dbReference type="Pfam" id="PF00069">
    <property type="entry name" value="Pkinase"/>
    <property type="match status" value="1"/>
</dbReference>
<keyword evidence="3" id="KW-0808">Transferase</keyword>
<dbReference type="Proteomes" id="UP001465755">
    <property type="component" value="Unassembled WGS sequence"/>
</dbReference>
<dbReference type="GO" id="GO:0010556">
    <property type="term" value="P:regulation of macromolecule biosynthetic process"/>
    <property type="evidence" value="ECO:0007669"/>
    <property type="project" value="UniProtKB-ARBA"/>
</dbReference>
<feature type="domain" description="Protein kinase" evidence="8">
    <location>
        <begin position="382"/>
        <end position="683"/>
    </location>
</feature>
<dbReference type="AlphaFoldDB" id="A0AAW1NP14"/>
<dbReference type="InterPro" id="IPR011009">
    <property type="entry name" value="Kinase-like_dom_sf"/>
</dbReference>
<evidence type="ECO:0000256" key="7">
    <source>
        <dbReference type="SAM" id="MobiDB-lite"/>
    </source>
</evidence>
<dbReference type="InterPro" id="IPR000719">
    <property type="entry name" value="Prot_kinase_dom"/>
</dbReference>
<feature type="compositionally biased region" description="Basic and acidic residues" evidence="7">
    <location>
        <begin position="106"/>
        <end position="122"/>
    </location>
</feature>
<comment type="similarity">
    <text evidence="1">Belongs to the protein kinase superfamily. CMGC Ser/Thr protein kinase family. CDC2/CDKX subfamily.</text>
</comment>
<dbReference type="GO" id="GO:0005634">
    <property type="term" value="C:nucleus"/>
    <property type="evidence" value="ECO:0007669"/>
    <property type="project" value="TreeGrafter"/>
</dbReference>
<dbReference type="GO" id="GO:0007346">
    <property type="term" value="P:regulation of mitotic cell cycle"/>
    <property type="evidence" value="ECO:0007669"/>
    <property type="project" value="TreeGrafter"/>
</dbReference>
<dbReference type="GO" id="GO:0080090">
    <property type="term" value="P:regulation of primary metabolic process"/>
    <property type="evidence" value="ECO:0007669"/>
    <property type="project" value="UniProtKB-ARBA"/>
</dbReference>
<evidence type="ECO:0000256" key="3">
    <source>
        <dbReference type="ARBA" id="ARBA00022679"/>
    </source>
</evidence>
<dbReference type="InterPro" id="IPR045267">
    <property type="entry name" value="CDK11/PITSLRE_STKc"/>
</dbReference>
<feature type="compositionally biased region" description="Acidic residues" evidence="7">
    <location>
        <begin position="312"/>
        <end position="323"/>
    </location>
</feature>
<evidence type="ECO:0000259" key="8">
    <source>
        <dbReference type="PROSITE" id="PS50011"/>
    </source>
</evidence>
<organism evidence="9 10">
    <name type="scientific">Symbiochloris irregularis</name>
    <dbReference type="NCBI Taxonomy" id="706552"/>
    <lineage>
        <taxon>Eukaryota</taxon>
        <taxon>Viridiplantae</taxon>
        <taxon>Chlorophyta</taxon>
        <taxon>core chlorophytes</taxon>
        <taxon>Trebouxiophyceae</taxon>
        <taxon>Trebouxiales</taxon>
        <taxon>Trebouxiaceae</taxon>
        <taxon>Symbiochloris</taxon>
    </lineage>
</organism>
<feature type="region of interest" description="Disordered" evidence="7">
    <location>
        <begin position="312"/>
        <end position="355"/>
    </location>
</feature>
<feature type="compositionally biased region" description="Basic and acidic residues" evidence="7">
    <location>
        <begin position="287"/>
        <end position="298"/>
    </location>
</feature>
<dbReference type="InterPro" id="IPR050108">
    <property type="entry name" value="CDK"/>
</dbReference>
<protein>
    <recommendedName>
        <fullName evidence="8">Protein kinase domain-containing protein</fullName>
    </recommendedName>
</protein>
<evidence type="ECO:0000256" key="1">
    <source>
        <dbReference type="ARBA" id="ARBA00006485"/>
    </source>
</evidence>
<dbReference type="CDD" id="cd07843">
    <property type="entry name" value="STKc_CDC2L1"/>
    <property type="match status" value="1"/>
</dbReference>
<evidence type="ECO:0000256" key="2">
    <source>
        <dbReference type="ARBA" id="ARBA00022527"/>
    </source>
</evidence>
<dbReference type="InterPro" id="IPR008271">
    <property type="entry name" value="Ser/Thr_kinase_AS"/>
</dbReference>
<reference evidence="9 10" key="1">
    <citation type="journal article" date="2024" name="Nat. Commun.">
        <title>Phylogenomics reveals the evolutionary origins of lichenization in chlorophyte algae.</title>
        <authorList>
            <person name="Puginier C."/>
            <person name="Libourel C."/>
            <person name="Otte J."/>
            <person name="Skaloud P."/>
            <person name="Haon M."/>
            <person name="Grisel S."/>
            <person name="Petersen M."/>
            <person name="Berrin J.G."/>
            <person name="Delaux P.M."/>
            <person name="Dal Grande F."/>
            <person name="Keller J."/>
        </authorList>
    </citation>
    <scope>NUCLEOTIDE SEQUENCE [LARGE SCALE GENOMIC DNA]</scope>
    <source>
        <strain evidence="9 10">SAG 2036</strain>
    </source>
</reference>
<keyword evidence="10" id="KW-1185">Reference proteome</keyword>
<dbReference type="GO" id="GO:0004674">
    <property type="term" value="F:protein serine/threonine kinase activity"/>
    <property type="evidence" value="ECO:0007669"/>
    <property type="project" value="UniProtKB-KW"/>
</dbReference>
<feature type="compositionally biased region" description="Basic and acidic residues" evidence="7">
    <location>
        <begin position="155"/>
        <end position="168"/>
    </location>
</feature>
<keyword evidence="5" id="KW-0418">Kinase</keyword>
<proteinExistence type="inferred from homology"/>
<feature type="compositionally biased region" description="Basic and acidic residues" evidence="7">
    <location>
        <begin position="73"/>
        <end position="95"/>
    </location>
</feature>
<evidence type="ECO:0000256" key="5">
    <source>
        <dbReference type="ARBA" id="ARBA00022777"/>
    </source>
</evidence>
<dbReference type="FunFam" id="3.30.200.20:FF:000172">
    <property type="entry name" value="cyclin-dependent kinase G-2 isoform X1"/>
    <property type="match status" value="1"/>
</dbReference>
<dbReference type="PROSITE" id="PS00108">
    <property type="entry name" value="PROTEIN_KINASE_ST"/>
    <property type="match status" value="1"/>
</dbReference>
<keyword evidence="6" id="KW-0067">ATP-binding</keyword>
<dbReference type="PROSITE" id="PS50011">
    <property type="entry name" value="PROTEIN_KINASE_DOM"/>
    <property type="match status" value="1"/>
</dbReference>
<keyword evidence="4" id="KW-0547">Nucleotide-binding</keyword>
<dbReference type="EMBL" id="JALJOQ010000227">
    <property type="protein sequence ID" value="KAK9788429.1"/>
    <property type="molecule type" value="Genomic_DNA"/>
</dbReference>
<keyword evidence="2" id="KW-0723">Serine/threonine-protein kinase</keyword>
<dbReference type="Gene3D" id="1.10.510.10">
    <property type="entry name" value="Transferase(Phosphotransferase) domain 1"/>
    <property type="match status" value="1"/>
</dbReference>
<feature type="region of interest" description="Disordered" evidence="7">
    <location>
        <begin position="689"/>
        <end position="745"/>
    </location>
</feature>
<accession>A0AAW1NP14</accession>